<evidence type="ECO:0000256" key="1">
    <source>
        <dbReference type="ARBA" id="ARBA00012528"/>
    </source>
</evidence>
<evidence type="ECO:0000256" key="2">
    <source>
        <dbReference type="ARBA" id="ARBA00034247"/>
    </source>
</evidence>
<feature type="transmembrane region" description="Helical" evidence="4">
    <location>
        <begin position="209"/>
        <end position="231"/>
    </location>
</feature>
<dbReference type="PANTHER" id="PTHR45138:SF9">
    <property type="entry name" value="DIGUANYLATE CYCLASE DGCM-RELATED"/>
    <property type="match status" value="1"/>
</dbReference>
<dbReference type="GO" id="GO:0043709">
    <property type="term" value="P:cell adhesion involved in single-species biofilm formation"/>
    <property type="evidence" value="ECO:0007669"/>
    <property type="project" value="TreeGrafter"/>
</dbReference>
<dbReference type="CDD" id="cd01949">
    <property type="entry name" value="GGDEF"/>
    <property type="match status" value="1"/>
</dbReference>
<dbReference type="KEGG" id="mhey:H2LOC_007565"/>
<feature type="transmembrane region" description="Helical" evidence="4">
    <location>
        <begin position="120"/>
        <end position="140"/>
    </location>
</feature>
<dbReference type="AlphaFoldDB" id="A0A6B8KEY6"/>
<evidence type="ECO:0000256" key="4">
    <source>
        <dbReference type="SAM" id="Phobius"/>
    </source>
</evidence>
<keyword evidence="4" id="KW-1133">Transmembrane helix</keyword>
<comment type="catalytic activity">
    <reaction evidence="2">
        <text>2 GTP = 3',3'-c-di-GMP + 2 diphosphate</text>
        <dbReference type="Rhea" id="RHEA:24898"/>
        <dbReference type="ChEBI" id="CHEBI:33019"/>
        <dbReference type="ChEBI" id="CHEBI:37565"/>
        <dbReference type="ChEBI" id="CHEBI:58805"/>
        <dbReference type="EC" id="2.7.7.65"/>
    </reaction>
</comment>
<protein>
    <recommendedName>
        <fullName evidence="1">diguanylate cyclase</fullName>
        <ecNumber evidence="1">2.7.7.65</ecNumber>
    </recommendedName>
</protein>
<dbReference type="GO" id="GO:0052621">
    <property type="term" value="F:diguanylate cyclase activity"/>
    <property type="evidence" value="ECO:0007669"/>
    <property type="project" value="UniProtKB-EC"/>
</dbReference>
<feature type="transmembrane region" description="Helical" evidence="4">
    <location>
        <begin position="36"/>
        <end position="55"/>
    </location>
</feature>
<proteinExistence type="predicted"/>
<evidence type="ECO:0000313" key="6">
    <source>
        <dbReference type="EMBL" id="QGM45565.1"/>
    </source>
</evidence>
<dbReference type="EC" id="2.7.7.65" evidence="1"/>
<dbReference type="Proteomes" id="UP000309061">
    <property type="component" value="Chromosome"/>
</dbReference>
<dbReference type="GO" id="GO:1902201">
    <property type="term" value="P:negative regulation of bacterial-type flagellum-dependent cell motility"/>
    <property type="evidence" value="ECO:0007669"/>
    <property type="project" value="TreeGrafter"/>
</dbReference>
<dbReference type="PROSITE" id="PS50887">
    <property type="entry name" value="GGDEF"/>
    <property type="match status" value="1"/>
</dbReference>
<dbReference type="InterPro" id="IPR050469">
    <property type="entry name" value="Diguanylate_Cyclase"/>
</dbReference>
<dbReference type="SMART" id="SM00267">
    <property type="entry name" value="GGDEF"/>
    <property type="match status" value="1"/>
</dbReference>
<keyword evidence="7" id="KW-1185">Reference proteome</keyword>
<evidence type="ECO:0000256" key="3">
    <source>
        <dbReference type="SAM" id="MobiDB-lite"/>
    </source>
</evidence>
<gene>
    <name evidence="6" type="ORF">H2LOC_007565</name>
</gene>
<dbReference type="SUPFAM" id="SSF55073">
    <property type="entry name" value="Nucleotide cyclase"/>
    <property type="match status" value="1"/>
</dbReference>
<feature type="domain" description="GGDEF" evidence="5">
    <location>
        <begin position="273"/>
        <end position="403"/>
    </location>
</feature>
<feature type="region of interest" description="Disordered" evidence="3">
    <location>
        <begin position="405"/>
        <end position="426"/>
    </location>
</feature>
<dbReference type="InterPro" id="IPR029787">
    <property type="entry name" value="Nucleotide_cyclase"/>
</dbReference>
<dbReference type="OrthoDB" id="9812260at2"/>
<accession>A0A6B8KEY6</accession>
<feature type="transmembrane region" description="Helical" evidence="4">
    <location>
        <begin position="176"/>
        <end position="197"/>
    </location>
</feature>
<name>A0A6B8KEY6_9HYPH</name>
<dbReference type="FunFam" id="3.30.70.270:FF:000001">
    <property type="entry name" value="Diguanylate cyclase domain protein"/>
    <property type="match status" value="1"/>
</dbReference>
<dbReference type="Gene3D" id="3.30.70.270">
    <property type="match status" value="1"/>
</dbReference>
<feature type="compositionally biased region" description="Low complexity" evidence="3">
    <location>
        <begin position="409"/>
        <end position="419"/>
    </location>
</feature>
<organism evidence="6 7">
    <name type="scientific">Methylocystis heyeri</name>
    <dbReference type="NCBI Taxonomy" id="391905"/>
    <lineage>
        <taxon>Bacteria</taxon>
        <taxon>Pseudomonadati</taxon>
        <taxon>Pseudomonadota</taxon>
        <taxon>Alphaproteobacteria</taxon>
        <taxon>Hyphomicrobiales</taxon>
        <taxon>Methylocystaceae</taxon>
        <taxon>Methylocystis</taxon>
    </lineage>
</organism>
<dbReference type="Pfam" id="PF00990">
    <property type="entry name" value="GGDEF"/>
    <property type="match status" value="1"/>
</dbReference>
<dbReference type="PANTHER" id="PTHR45138">
    <property type="entry name" value="REGULATORY COMPONENTS OF SENSORY TRANSDUCTION SYSTEM"/>
    <property type="match status" value="1"/>
</dbReference>
<sequence length="426" mass="45529">MHGLNRRAARVCGIGWRRRKSAELARIGMSMTLPTLFAFNAFLYAVLAVFMLFLWREDRAEEFRFWSVSYFLSSVALALFAVRDIFDFHSAWIAGTLSLWSLGAIWCGVRVFAERPIRKIAAAAGGLIWLAGFAVATPVARFEARAAIVAAYAFLIACELSSYAKERLPVARATAALAALHGGFQALLGVSSFFMPFHEGATAPFDIPIVKLLAAEAMGYGVILGFMLLALSKARAAARQETAALTDPLTGLANRRAFDLAAERVIKGSQGTEIPVLLAFDLDRFKAVNDRFGHAEGDRALTLFARVAAANLRKGDIIARLGGEEFAALLIADPTTALSIADRIRCVFAEEAASIADGLVTVSVGVAAMDDPNQDFSKLMRAADAALYLAKAAGRNRVFLSPNVGSGGSRASRGAVDGSFPPSNAA</sequence>
<evidence type="ECO:0000313" key="7">
    <source>
        <dbReference type="Proteomes" id="UP000309061"/>
    </source>
</evidence>
<dbReference type="EMBL" id="CP046052">
    <property type="protein sequence ID" value="QGM45565.1"/>
    <property type="molecule type" value="Genomic_DNA"/>
</dbReference>
<feature type="transmembrane region" description="Helical" evidence="4">
    <location>
        <begin position="67"/>
        <end position="86"/>
    </location>
</feature>
<dbReference type="NCBIfam" id="TIGR00254">
    <property type="entry name" value="GGDEF"/>
    <property type="match status" value="1"/>
</dbReference>
<feature type="transmembrane region" description="Helical" evidence="4">
    <location>
        <begin position="92"/>
        <end position="113"/>
    </location>
</feature>
<dbReference type="GO" id="GO:0005886">
    <property type="term" value="C:plasma membrane"/>
    <property type="evidence" value="ECO:0007669"/>
    <property type="project" value="TreeGrafter"/>
</dbReference>
<dbReference type="InterPro" id="IPR043128">
    <property type="entry name" value="Rev_trsase/Diguanyl_cyclase"/>
</dbReference>
<evidence type="ECO:0000259" key="5">
    <source>
        <dbReference type="PROSITE" id="PS50887"/>
    </source>
</evidence>
<keyword evidence="4" id="KW-0812">Transmembrane</keyword>
<feature type="transmembrane region" description="Helical" evidence="4">
    <location>
        <begin position="146"/>
        <end position="164"/>
    </location>
</feature>
<reference evidence="6 7" key="1">
    <citation type="submission" date="2019-11" db="EMBL/GenBank/DDBJ databases">
        <title>The genome sequence of Methylocystis heyeri.</title>
        <authorList>
            <person name="Oshkin I.Y."/>
            <person name="Miroshnikov K."/>
            <person name="Dedysh S.N."/>
        </authorList>
    </citation>
    <scope>NUCLEOTIDE SEQUENCE [LARGE SCALE GENOMIC DNA]</scope>
    <source>
        <strain evidence="6 7">H2</strain>
    </source>
</reference>
<dbReference type="InterPro" id="IPR000160">
    <property type="entry name" value="GGDEF_dom"/>
</dbReference>
<keyword evidence="4" id="KW-0472">Membrane</keyword>